<dbReference type="EMBL" id="JAINUF010000024">
    <property type="protein sequence ID" value="KAJ8333162.1"/>
    <property type="molecule type" value="Genomic_DNA"/>
</dbReference>
<protein>
    <submittedName>
        <fullName evidence="1">Uncharacterized protein</fullName>
    </submittedName>
</protein>
<sequence>MNTWEKTPVCSRSQVSRFNLQPIRRSAGKVNHTPSRRRLSVPAWRGRQNGAGAFVFRCTHSPPGTPDMFCLPAGLRHLP</sequence>
<gene>
    <name evidence="1" type="ORF">SKAU_G00420580</name>
</gene>
<accession>A0A9Q1E6K5</accession>
<evidence type="ECO:0000313" key="2">
    <source>
        <dbReference type="Proteomes" id="UP001152622"/>
    </source>
</evidence>
<dbReference type="AlphaFoldDB" id="A0A9Q1E6K5"/>
<name>A0A9Q1E6K5_SYNKA</name>
<organism evidence="1 2">
    <name type="scientific">Synaphobranchus kaupii</name>
    <name type="common">Kaup's arrowtooth eel</name>
    <dbReference type="NCBI Taxonomy" id="118154"/>
    <lineage>
        <taxon>Eukaryota</taxon>
        <taxon>Metazoa</taxon>
        <taxon>Chordata</taxon>
        <taxon>Craniata</taxon>
        <taxon>Vertebrata</taxon>
        <taxon>Euteleostomi</taxon>
        <taxon>Actinopterygii</taxon>
        <taxon>Neopterygii</taxon>
        <taxon>Teleostei</taxon>
        <taxon>Anguilliformes</taxon>
        <taxon>Synaphobranchidae</taxon>
        <taxon>Synaphobranchus</taxon>
    </lineage>
</organism>
<keyword evidence="2" id="KW-1185">Reference proteome</keyword>
<reference evidence="1" key="1">
    <citation type="journal article" date="2023" name="Science">
        <title>Genome structures resolve the early diversification of teleost fishes.</title>
        <authorList>
            <person name="Parey E."/>
            <person name="Louis A."/>
            <person name="Montfort J."/>
            <person name="Bouchez O."/>
            <person name="Roques C."/>
            <person name="Iampietro C."/>
            <person name="Lluch J."/>
            <person name="Castinel A."/>
            <person name="Donnadieu C."/>
            <person name="Desvignes T."/>
            <person name="Floi Bucao C."/>
            <person name="Jouanno E."/>
            <person name="Wen M."/>
            <person name="Mejri S."/>
            <person name="Dirks R."/>
            <person name="Jansen H."/>
            <person name="Henkel C."/>
            <person name="Chen W.J."/>
            <person name="Zahm M."/>
            <person name="Cabau C."/>
            <person name="Klopp C."/>
            <person name="Thompson A.W."/>
            <person name="Robinson-Rechavi M."/>
            <person name="Braasch I."/>
            <person name="Lecointre G."/>
            <person name="Bobe J."/>
            <person name="Postlethwait J.H."/>
            <person name="Berthelot C."/>
            <person name="Roest Crollius H."/>
            <person name="Guiguen Y."/>
        </authorList>
    </citation>
    <scope>NUCLEOTIDE SEQUENCE</scope>
    <source>
        <strain evidence="1">WJC10195</strain>
    </source>
</reference>
<comment type="caution">
    <text evidence="1">The sequence shown here is derived from an EMBL/GenBank/DDBJ whole genome shotgun (WGS) entry which is preliminary data.</text>
</comment>
<evidence type="ECO:0000313" key="1">
    <source>
        <dbReference type="EMBL" id="KAJ8333162.1"/>
    </source>
</evidence>
<proteinExistence type="predicted"/>
<dbReference type="Proteomes" id="UP001152622">
    <property type="component" value="Chromosome 24"/>
</dbReference>